<dbReference type="SUPFAM" id="SSF81301">
    <property type="entry name" value="Nucleotidyltransferase"/>
    <property type="match status" value="1"/>
</dbReference>
<evidence type="ECO:0000313" key="1">
    <source>
        <dbReference type="EMBL" id="PMP69419.1"/>
    </source>
</evidence>
<gene>
    <name evidence="1" type="ORF">C0186_06860</name>
</gene>
<protein>
    <submittedName>
        <fullName evidence="1">Uncharacterized protein</fullName>
    </submittedName>
</protein>
<dbReference type="Proteomes" id="UP000242288">
    <property type="component" value="Unassembled WGS sequence"/>
</dbReference>
<evidence type="ECO:0000313" key="2">
    <source>
        <dbReference type="Proteomes" id="UP000242288"/>
    </source>
</evidence>
<dbReference type="AlphaFoldDB" id="A0A2J6WGE0"/>
<sequence length="85" mass="9635">MFSEEKKALKKITARLKKALGHELISVTAFGSRVRGDFNEGAKTTFSLHFIKPGILSAEMLKIFNQLLLLRKDKLNYDSLSKHKS</sequence>
<name>A0A2J6WGE0_9BACT</name>
<accession>A0A2J6WGE0</accession>
<proteinExistence type="predicted"/>
<dbReference type="EMBL" id="PNIO01000061">
    <property type="protein sequence ID" value="PMP69419.1"/>
    <property type="molecule type" value="Genomic_DNA"/>
</dbReference>
<dbReference type="InterPro" id="IPR043519">
    <property type="entry name" value="NT_sf"/>
</dbReference>
<comment type="caution">
    <text evidence="1">The sequence shown here is derived from an EMBL/GenBank/DDBJ whole genome shotgun (WGS) entry which is preliminary data.</text>
</comment>
<reference evidence="1 2" key="1">
    <citation type="submission" date="2018-01" db="EMBL/GenBank/DDBJ databases">
        <title>Metagenomic assembled genomes from two thermal pools in the Uzon Caldera, Kamchatka, Russia.</title>
        <authorList>
            <person name="Wilkins L."/>
            <person name="Ettinger C."/>
        </authorList>
    </citation>
    <scope>NUCLEOTIDE SEQUENCE [LARGE SCALE GENOMIC DNA]</scope>
    <source>
        <strain evidence="1">ZAV-04</strain>
    </source>
</reference>
<organism evidence="1 2">
    <name type="scientific">Thermodesulfovibrio aggregans</name>
    <dbReference type="NCBI Taxonomy" id="86166"/>
    <lineage>
        <taxon>Bacteria</taxon>
        <taxon>Pseudomonadati</taxon>
        <taxon>Nitrospirota</taxon>
        <taxon>Thermodesulfovibrionia</taxon>
        <taxon>Thermodesulfovibrionales</taxon>
        <taxon>Thermodesulfovibrionaceae</taxon>
        <taxon>Thermodesulfovibrio</taxon>
    </lineage>
</organism>